<reference evidence="2" key="1">
    <citation type="submission" date="2016-10" db="EMBL/GenBank/DDBJ databases">
        <authorList>
            <person name="Varghese N."/>
            <person name="Submissions S."/>
        </authorList>
    </citation>
    <scope>NUCLEOTIDE SEQUENCE [LARGE SCALE GENOMIC DNA]</scope>
    <source>
        <strain evidence="2">DSM 45722</strain>
    </source>
</reference>
<organism evidence="1 2">
    <name type="scientific">Klenkia marina</name>
    <dbReference type="NCBI Taxonomy" id="1960309"/>
    <lineage>
        <taxon>Bacteria</taxon>
        <taxon>Bacillati</taxon>
        <taxon>Actinomycetota</taxon>
        <taxon>Actinomycetes</taxon>
        <taxon>Geodermatophilales</taxon>
        <taxon>Geodermatophilaceae</taxon>
        <taxon>Klenkia</taxon>
    </lineage>
</organism>
<evidence type="ECO:0000313" key="1">
    <source>
        <dbReference type="EMBL" id="SCX55584.1"/>
    </source>
</evidence>
<protein>
    <submittedName>
        <fullName evidence="1">Uncharacterized protein</fullName>
    </submittedName>
</protein>
<accession>A0A1G4YQB4</accession>
<dbReference type="STRING" id="1960309.SAMN03159343_3323"/>
<dbReference type="InterPro" id="IPR056510">
    <property type="entry name" value="WapI"/>
</dbReference>
<dbReference type="Pfam" id="PF24716">
    <property type="entry name" value="WapI"/>
    <property type="match status" value="1"/>
</dbReference>
<evidence type="ECO:0000313" key="2">
    <source>
        <dbReference type="Proteomes" id="UP000198981"/>
    </source>
</evidence>
<dbReference type="AlphaFoldDB" id="A0A1G4YQB4"/>
<gene>
    <name evidence="1" type="ORF">SAMN03159343_3323</name>
</gene>
<dbReference type="RefSeq" id="WP_133379202.1">
    <property type="nucleotide sequence ID" value="NZ_FMUH01000005.1"/>
</dbReference>
<dbReference type="EMBL" id="FMUH01000005">
    <property type="protein sequence ID" value="SCX55584.1"/>
    <property type="molecule type" value="Genomic_DNA"/>
</dbReference>
<sequence>MRLASADGAWLDLRVLRRQAVEVRAVELDRADWAQTWLLVRGEVRTADGRGWVFREPCLTPWEGNQLGSWLRAVAERPGGLLGTGLLAADPTLSWVLDDARGDRRLLRVHLTGPAAWTDPVTAEQVGGGVPLDVTVGTLLGAAEEWLADIAASG</sequence>
<keyword evidence="2" id="KW-1185">Reference proteome</keyword>
<name>A0A1G4YQB4_9ACTN</name>
<dbReference type="Proteomes" id="UP000198981">
    <property type="component" value="Unassembled WGS sequence"/>
</dbReference>
<proteinExistence type="predicted"/>
<dbReference type="OrthoDB" id="7210783at2"/>